<dbReference type="Pfam" id="PF10203">
    <property type="entry name" value="Pet191_N"/>
    <property type="match status" value="1"/>
</dbReference>
<evidence type="ECO:0000256" key="2">
    <source>
        <dbReference type="ARBA" id="ARBA00023157"/>
    </source>
</evidence>
<dbReference type="PANTHER" id="PTHR28627:SF1">
    <property type="entry name" value="CYTOCHROME C OXIDASE ASSEMBLY FACTOR 5"/>
    <property type="match status" value="1"/>
</dbReference>
<accession>A0A060T3B2</accession>
<evidence type="ECO:0000313" key="3">
    <source>
        <dbReference type="EMBL" id="CDP35453.1"/>
    </source>
</evidence>
<reference evidence="3" key="2">
    <citation type="submission" date="2014-06" db="EMBL/GenBank/DDBJ databases">
        <title>The complete genome of Blastobotrys (Arxula) adeninivorans LS3 - a yeast of biotechnological interest.</title>
        <authorList>
            <person name="Kunze G."/>
            <person name="Gaillardin C."/>
            <person name="Czernicka M."/>
            <person name="Durrens P."/>
            <person name="Martin T."/>
            <person name="Boer E."/>
            <person name="Gabaldon T."/>
            <person name="Cruz J."/>
            <person name="Talla E."/>
            <person name="Marck C."/>
            <person name="Goffeau A."/>
            <person name="Barbe V."/>
            <person name="Baret P."/>
            <person name="Baronian K."/>
            <person name="Beier S."/>
            <person name="Bleykasten C."/>
            <person name="Bode R."/>
            <person name="Casaregola S."/>
            <person name="Despons L."/>
            <person name="Fairhead C."/>
            <person name="Giersberg M."/>
            <person name="Gierski P."/>
            <person name="Hahnel U."/>
            <person name="Hartmann A."/>
            <person name="Jankowska D."/>
            <person name="Jubin C."/>
            <person name="Jung P."/>
            <person name="Lafontaine I."/>
            <person name="Leh-Louis V."/>
            <person name="Lemaire M."/>
            <person name="Marcet-Houben M."/>
            <person name="Mascher M."/>
            <person name="Morel G."/>
            <person name="Richard G.-F."/>
            <person name="Riechen J."/>
            <person name="Sacerdot C."/>
            <person name="Sarkar A."/>
            <person name="Savel G."/>
            <person name="Schacherer J."/>
            <person name="Sherman D."/>
            <person name="Straub M.-L."/>
            <person name="Stein N."/>
            <person name="Thierry A."/>
            <person name="Trautwein-Schult A."/>
            <person name="Westhof E."/>
            <person name="Worch S."/>
            <person name="Dujon B."/>
            <person name="Souciet J.-L."/>
            <person name="Wincker P."/>
            <person name="Scholz U."/>
            <person name="Neuveglise N."/>
        </authorList>
    </citation>
    <scope>NUCLEOTIDE SEQUENCE</scope>
    <source>
        <strain evidence="3">LS3</strain>
    </source>
</reference>
<organism evidence="3">
    <name type="scientific">Blastobotrys adeninivorans</name>
    <name type="common">Yeast</name>
    <name type="synonym">Arxula adeninivorans</name>
    <dbReference type="NCBI Taxonomy" id="409370"/>
    <lineage>
        <taxon>Eukaryota</taxon>
        <taxon>Fungi</taxon>
        <taxon>Dikarya</taxon>
        <taxon>Ascomycota</taxon>
        <taxon>Saccharomycotina</taxon>
        <taxon>Dipodascomycetes</taxon>
        <taxon>Dipodascales</taxon>
        <taxon>Trichomonascaceae</taxon>
        <taxon>Blastobotrys</taxon>
    </lineage>
</organism>
<dbReference type="AlphaFoldDB" id="A0A060T3B2"/>
<reference evidence="3" key="1">
    <citation type="submission" date="2014-02" db="EMBL/GenBank/DDBJ databases">
        <authorList>
            <person name="Genoscope - CEA"/>
        </authorList>
    </citation>
    <scope>NUCLEOTIDE SEQUENCE</scope>
    <source>
        <strain evidence="3">LS3</strain>
    </source>
</reference>
<name>A0A060T3B2_BLAAD</name>
<keyword evidence="2" id="KW-1015">Disulfide bond</keyword>
<sequence length="109" mass="12598">MGSSCKDLRNAVAICLQKSPCVMIERNTPKQCVENSELRNELPEECRIQLLNFFECKRGMVDMRKRFRGNGPISTGKHDEKLSKMSRGEFDMEEERKFLAGLSHKEESK</sequence>
<evidence type="ECO:0000256" key="1">
    <source>
        <dbReference type="ARBA" id="ARBA00007785"/>
    </source>
</evidence>
<dbReference type="PhylomeDB" id="A0A060T3B2"/>
<dbReference type="PANTHER" id="PTHR28627">
    <property type="entry name" value="CYTOCHROME C OXIDASE ASSEMBLY FACTOR 5"/>
    <property type="match status" value="1"/>
</dbReference>
<protein>
    <submittedName>
        <fullName evidence="3">ARAD1C35860p</fullName>
    </submittedName>
</protein>
<gene>
    <name evidence="3" type="ORF">GNLVRS02_ARAD1C35860g</name>
</gene>
<dbReference type="GO" id="GO:0033617">
    <property type="term" value="P:mitochondrial respiratory chain complex IV assembly"/>
    <property type="evidence" value="ECO:0007669"/>
    <property type="project" value="TreeGrafter"/>
</dbReference>
<dbReference type="InterPro" id="IPR018793">
    <property type="entry name" value="Cyt_c_oxidase_assmbl_Pet191"/>
</dbReference>
<dbReference type="EMBL" id="HG937693">
    <property type="protein sequence ID" value="CDP35453.1"/>
    <property type="molecule type" value="Genomic_DNA"/>
</dbReference>
<dbReference type="GO" id="GO:0005739">
    <property type="term" value="C:mitochondrion"/>
    <property type="evidence" value="ECO:0007669"/>
    <property type="project" value="TreeGrafter"/>
</dbReference>
<comment type="similarity">
    <text evidence="1">Belongs to the PET191 family.</text>
</comment>
<proteinExistence type="inferred from homology"/>